<keyword evidence="4" id="KW-1185">Reference proteome</keyword>
<reference evidence="3 4" key="1">
    <citation type="submission" date="2019-10" db="EMBL/GenBank/DDBJ databases">
        <title>The Genome Sequence of Clostridium tarantellae Isolated from Fish Brain.</title>
        <authorList>
            <person name="Bano L."/>
            <person name="Kiel M."/>
            <person name="Sales G."/>
            <person name="Doxey A.C."/>
            <person name="Mansfield M.J."/>
            <person name="Schiavone M."/>
            <person name="Rossetto O."/>
            <person name="Pirazzini M."/>
            <person name="Dobrindt U."/>
            <person name="Montecucco C."/>
        </authorList>
    </citation>
    <scope>NUCLEOTIDE SEQUENCE [LARGE SCALE GENOMIC DNA]</scope>
    <source>
        <strain evidence="3 4">DSM 3997</strain>
    </source>
</reference>
<proteinExistence type="predicted"/>
<protein>
    <submittedName>
        <fullName evidence="3">DUF3794 domain-containing protein</fullName>
    </submittedName>
</protein>
<dbReference type="InterPro" id="IPR024300">
    <property type="entry name" value="SipL_SPOCS_dom"/>
</dbReference>
<organism evidence="3 4">
    <name type="scientific">Clostridium tarantellae</name>
    <dbReference type="NCBI Taxonomy" id="39493"/>
    <lineage>
        <taxon>Bacteria</taxon>
        <taxon>Bacillati</taxon>
        <taxon>Bacillota</taxon>
        <taxon>Clostridia</taxon>
        <taxon>Eubacteriales</taxon>
        <taxon>Clostridiaceae</taxon>
        <taxon>Clostridium</taxon>
    </lineage>
</organism>
<feature type="domain" description="SipL SPOCS" evidence="2">
    <location>
        <begin position="88"/>
        <end position="184"/>
    </location>
</feature>
<gene>
    <name evidence="3" type="ORF">GBZ86_07370</name>
</gene>
<dbReference type="Pfam" id="PF12673">
    <property type="entry name" value="SipL"/>
    <property type="match status" value="1"/>
</dbReference>
<feature type="domain" description="Putative mucin/carbohydrate-binding" evidence="1">
    <location>
        <begin position="1386"/>
        <end position="1505"/>
    </location>
</feature>
<name>A0A6I1MJL8_9CLOT</name>
<evidence type="ECO:0000259" key="1">
    <source>
        <dbReference type="Pfam" id="PF03272"/>
    </source>
</evidence>
<evidence type="ECO:0000313" key="4">
    <source>
        <dbReference type="Proteomes" id="UP000430345"/>
    </source>
</evidence>
<accession>A0A6I1MJL8</accession>
<dbReference type="Proteomes" id="UP000430345">
    <property type="component" value="Unassembled WGS sequence"/>
</dbReference>
<comment type="caution">
    <text evidence="3">The sequence shown here is derived from an EMBL/GenBank/DDBJ whole genome shotgun (WGS) entry which is preliminary data.</text>
</comment>
<feature type="domain" description="Putative mucin/carbohydrate-binding" evidence="1">
    <location>
        <begin position="544"/>
        <end position="662"/>
    </location>
</feature>
<dbReference type="InterPro" id="IPR004954">
    <property type="entry name" value="Mucin-bd"/>
</dbReference>
<dbReference type="EMBL" id="WHJC01000081">
    <property type="protein sequence ID" value="MPQ43575.1"/>
    <property type="molecule type" value="Genomic_DNA"/>
</dbReference>
<evidence type="ECO:0000259" key="2">
    <source>
        <dbReference type="Pfam" id="PF12673"/>
    </source>
</evidence>
<feature type="domain" description="Putative mucin/carbohydrate-binding" evidence="1">
    <location>
        <begin position="1517"/>
        <end position="1637"/>
    </location>
</feature>
<dbReference type="Pfam" id="PF03272">
    <property type="entry name" value="Mucin_bdg"/>
    <property type="match status" value="3"/>
</dbReference>
<sequence>MVFNIIKINIDALSRIVYFVKIFNYQLILFFRGGDKLYCNCSNKENYEVIALCDIKKFADKNGPFNNKAWVQISVSDLLMLDCNKLAIEKIEKIYINVSIANTKIIETPVSSNPNSEGMTLTGKKLLIDGFICSKIVYTSLTKEQSVYTSKFTVPFCTYIVIEPNADVFNDKYCIKTCIEDVFLSLADCKTIFQNVTLFLVAEKVSITCPSVQPAKEDCTIINVIPPVPPDPEPDSCEEPQIPEGETASIINVVRVKDSNVRNTISEIYFHTNTKQIKVTSNSNLSTSDNTYPNNAYFLFKLRDCNNNIKKKALIKSKEDASNFKMALENTDFKYGDFIEVELLLGRTAEIADFPSSPQIEILGRTAEIGDLIKNFYKINYNGLTAYTPNPPITFPILPNVININSVNNSNNPIISMVFNKEDKMIITTFRNESADRSNDYTYASFKLSKPNGTVVAEVDFNSRQSPAGYIDSLIKLLFEYNDIIELTYSPQAMTNVNITHFPSANQNHTPTTNTEKYKITPTGLVLINTPTIIDTLPNTITLNAADNTPVLNIQFDTTNDKVKVNSTGKTTDSTGGTDYFSFTLYESDGKTEKITDTIGGNMNGMDFSNKVSNTSFQNGDIVVLAYEASDKVIITNYPDSNTPTYTPKGNEESFQITQTGLVKYTPVTPPIPDLLKSQEINFDNVATITFDVDAKQLKVTSTGNIEAPRFNNAKYFLFKLRDSSNNIKKYSSIKAYENANSFASELNNSPFVFRDIIELTCFTNTKIEIKNFPTTGQNTFIDGKSFNSEVVQGFFRITANGLQDYTPSVAPATATLPNTIKINTITNDDFLAINFNTLDKVFQTFSFARAADTSNEYNYVIAKLYDTNNNLIITSTIPSNNSTASVETGLSSRIFDYNYILDLTYAYKARPNILVTNLNGTDYVPEHFNERYKITTTGLELIPMFLPNLITIKGVNDNSVAFIEFNALENTLKGTATSNMADSSNDYDYVIVKLHALIDPTLTNPLITATLKSNAVSTTFANTINRGYFKEGFILQIVCNDKALNKVTISNFGSLGQLYTITKSIEYFKITNNGLVLFTPTSMLKNNVISTRDGRFVNSLKDILTISFDSDSFKIKASTTGEAIGRLNINWSERIAFSYKFKDSNGVVIKEDSVYAYDSGTLNRDGNATSLVNGLNGTHFAYGQSLELYSPANDYNTIKKVRLHISNFPFNSNEYWKVNDTETVTITPLGLVLSSSPLANIQFLENVIQVKDKSSGDFITQIYFDISSNKLIATSSTTKVNFNSSAPSHDYFVFILKDSSGNEKSVARLKENEYVNNFLNALNTVSFNIGDRIELYCINYSSKVSISNLPKFGEEYKLLKNGEEFIITKLGLITLIKILKNKITFLGLGNDLIATVNFDTNLKELIVNSTGTQAHSFFGNREYFAVVLKDDSGTTIKEASVKGNENANAFATTLNDTSFQYGYTITVRFAEKGRFLVSNYPNDGDTYKSSDGNPKTFIINNLGLVLKKNTLKNTINFNGFGDRPIAAINFDEFSNTLIVTSTGNVAHSNFGDRKYFTVVLKDNSSTTIKEASVKGNGNANDFAATLNNTSFQNGYTITISFIEKDRFLVSNYPNDGDTYESPDDNPKTFTITLNGLVLQ</sequence>
<evidence type="ECO:0000313" key="3">
    <source>
        <dbReference type="EMBL" id="MPQ43575.1"/>
    </source>
</evidence>
<dbReference type="OrthoDB" id="1946582at2"/>